<evidence type="ECO:0000313" key="6">
    <source>
        <dbReference type="EMBL" id="OOV87066.1"/>
    </source>
</evidence>
<feature type="domain" description="ProQ/FinO" evidence="5">
    <location>
        <begin position="183"/>
        <end position="291"/>
    </location>
</feature>
<proteinExistence type="predicted"/>
<keyword evidence="2" id="KW-0694">RNA-binding</keyword>
<dbReference type="SMART" id="SM00945">
    <property type="entry name" value="ProQ"/>
    <property type="match status" value="1"/>
</dbReference>
<evidence type="ECO:0000256" key="4">
    <source>
        <dbReference type="SAM" id="MobiDB-lite"/>
    </source>
</evidence>
<evidence type="ECO:0000256" key="2">
    <source>
        <dbReference type="ARBA" id="ARBA00022884"/>
    </source>
</evidence>
<dbReference type="InterPro" id="IPR016103">
    <property type="entry name" value="ProQ/FinO"/>
</dbReference>
<gene>
    <name evidence="6" type="ORF">BTA35_0208645</name>
</gene>
<dbReference type="InterPro" id="IPR023529">
    <property type="entry name" value="ProQ"/>
</dbReference>
<accession>A0A1T1HBA1</accession>
<dbReference type="RefSeq" id="WP_160054957.1">
    <property type="nucleotide sequence ID" value="NZ_FXTS01000003.1"/>
</dbReference>
<name>A0A1T1HBA1_OCELI</name>
<dbReference type="PANTHER" id="PTHR38106:SF1">
    <property type="entry name" value="RNA CHAPERONE PROQ"/>
    <property type="match status" value="1"/>
</dbReference>
<dbReference type="Pfam" id="PF04352">
    <property type="entry name" value="ProQ"/>
    <property type="match status" value="1"/>
</dbReference>
<comment type="caution">
    <text evidence="6">The sequence shown here is derived from an EMBL/GenBank/DDBJ whole genome shotgun (WGS) entry which is preliminary data.</text>
</comment>
<evidence type="ECO:0000256" key="1">
    <source>
        <dbReference type="ARBA" id="ARBA00022490"/>
    </source>
</evidence>
<dbReference type="EMBL" id="MTSD02000003">
    <property type="protein sequence ID" value="OOV87066.1"/>
    <property type="molecule type" value="Genomic_DNA"/>
</dbReference>
<feature type="region of interest" description="Disordered" evidence="4">
    <location>
        <begin position="273"/>
        <end position="309"/>
    </location>
</feature>
<protein>
    <recommendedName>
        <fullName evidence="5">ProQ/FinO domain-containing protein</fullName>
    </recommendedName>
</protein>
<dbReference type="GO" id="GO:0005829">
    <property type="term" value="C:cytosol"/>
    <property type="evidence" value="ECO:0007669"/>
    <property type="project" value="TreeGrafter"/>
</dbReference>
<dbReference type="AlphaFoldDB" id="A0A1T1HBA1"/>
<dbReference type="GO" id="GO:0034057">
    <property type="term" value="F:RNA strand-exchange activity"/>
    <property type="evidence" value="ECO:0007669"/>
    <property type="project" value="InterPro"/>
</dbReference>
<feature type="compositionally biased region" description="Basic and acidic residues" evidence="4">
    <location>
        <begin position="283"/>
        <end position="297"/>
    </location>
</feature>
<dbReference type="GO" id="GO:0033592">
    <property type="term" value="F:RNA strand annealing activity"/>
    <property type="evidence" value="ECO:0007669"/>
    <property type="project" value="InterPro"/>
</dbReference>
<organism evidence="6 7">
    <name type="scientific">Oceanospirillum linum</name>
    <dbReference type="NCBI Taxonomy" id="966"/>
    <lineage>
        <taxon>Bacteria</taxon>
        <taxon>Pseudomonadati</taxon>
        <taxon>Pseudomonadota</taxon>
        <taxon>Gammaproteobacteria</taxon>
        <taxon>Oceanospirillales</taxon>
        <taxon>Oceanospirillaceae</taxon>
        <taxon>Oceanospirillum</taxon>
    </lineage>
</organism>
<dbReference type="GO" id="GO:0010608">
    <property type="term" value="P:post-transcriptional regulation of gene expression"/>
    <property type="evidence" value="ECO:0007669"/>
    <property type="project" value="InterPro"/>
</dbReference>
<evidence type="ECO:0000256" key="3">
    <source>
        <dbReference type="ARBA" id="ARBA00023186"/>
    </source>
</evidence>
<dbReference type="Proteomes" id="UP000190064">
    <property type="component" value="Unassembled WGS sequence"/>
</dbReference>
<evidence type="ECO:0000313" key="7">
    <source>
        <dbReference type="Proteomes" id="UP000190064"/>
    </source>
</evidence>
<dbReference type="STRING" id="966.BTA35_0208645"/>
<keyword evidence="1" id="KW-0963">Cytoplasm</keyword>
<feature type="compositionally biased region" description="Polar residues" evidence="4">
    <location>
        <begin position="300"/>
        <end position="309"/>
    </location>
</feature>
<evidence type="ECO:0000259" key="5">
    <source>
        <dbReference type="SMART" id="SM00945"/>
    </source>
</evidence>
<reference evidence="6" key="1">
    <citation type="submission" date="2017-02" db="EMBL/GenBank/DDBJ databases">
        <title>Draft Genome Sequence of the Salt Water Bacterium Oceanospirillum linum ATCC 11336.</title>
        <authorList>
            <person name="Trachtenberg A.M."/>
            <person name="Carney J.G."/>
            <person name="Linnane J.D."/>
            <person name="Rheaume B.A."/>
            <person name="Pitts N.L."/>
            <person name="Mykles D.L."/>
            <person name="Maclea K.S."/>
        </authorList>
    </citation>
    <scope>NUCLEOTIDE SEQUENCE [LARGE SCALE GENOMIC DNA]</scope>
    <source>
        <strain evidence="6">ATCC 11336</strain>
    </source>
</reference>
<keyword evidence="3" id="KW-0143">Chaperone</keyword>
<dbReference type="SUPFAM" id="SSF48657">
    <property type="entry name" value="FinO-like"/>
    <property type="match status" value="1"/>
</dbReference>
<feature type="region of interest" description="Disordered" evidence="4">
    <location>
        <begin position="81"/>
        <end position="106"/>
    </location>
</feature>
<dbReference type="InterPro" id="IPR036442">
    <property type="entry name" value="ProQ/FinO_sf"/>
</dbReference>
<dbReference type="Gene3D" id="1.10.1710.10">
    <property type="entry name" value="ProQ/FinO domain"/>
    <property type="match status" value="1"/>
</dbReference>
<sequence length="309" mass="34991">MPSDSSANTLDHLFNELNERADNSFQTLRSHHKRMTELNQLCSELKVRNQGLQEHCNYLERTLENTKAELSVAQEAALRADVTAAEEPASAEQSVDEGSERVSELEADNERLVSELDALKTDHLSLSQELGSLQQRLKDLLDGSLLESSDAVRALIRETLDPTEWLSEKTADQDEAPHEPVMEKFDAKAILAHWSERYPKAFSTVTIQPLKIGIHEDLAEHEALPDHWIRRALAGYVRSPRYLRVLKTGAVRMDLSGNNAGFVTEEEAGHAKEQLEGIRQQRLQKEKAVREKEEKKRLNSKLSQLLTKK</sequence>
<dbReference type="PANTHER" id="PTHR38106">
    <property type="entry name" value="RNA CHAPERONE PROQ"/>
    <property type="match status" value="1"/>
</dbReference>
<keyword evidence="7" id="KW-1185">Reference proteome</keyword>